<feature type="region of interest" description="Disordered" evidence="4">
    <location>
        <begin position="462"/>
        <end position="500"/>
    </location>
</feature>
<dbReference type="InterPro" id="IPR024607">
    <property type="entry name" value="Sulfatase_CS"/>
</dbReference>
<dbReference type="GO" id="GO:0046872">
    <property type="term" value="F:metal ion binding"/>
    <property type="evidence" value="ECO:0007669"/>
    <property type="project" value="UniProtKB-KW"/>
</dbReference>
<dbReference type="Pfam" id="PF00884">
    <property type="entry name" value="Sulfatase"/>
    <property type="match status" value="1"/>
</dbReference>
<dbReference type="PROSITE" id="PS00523">
    <property type="entry name" value="SULFATASE_1"/>
    <property type="match status" value="1"/>
</dbReference>
<evidence type="ECO:0000313" key="7">
    <source>
        <dbReference type="Proteomes" id="UP001299608"/>
    </source>
</evidence>
<evidence type="ECO:0000256" key="4">
    <source>
        <dbReference type="SAM" id="MobiDB-lite"/>
    </source>
</evidence>
<dbReference type="PANTHER" id="PTHR45953">
    <property type="entry name" value="IDURONATE 2-SULFATASE"/>
    <property type="match status" value="1"/>
</dbReference>
<gene>
    <name evidence="6" type="ORF">L0N08_01975</name>
</gene>
<evidence type="ECO:0000313" key="6">
    <source>
        <dbReference type="EMBL" id="MCG4744175.1"/>
    </source>
</evidence>
<reference evidence="6" key="1">
    <citation type="submission" date="2022-01" db="EMBL/GenBank/DDBJ databases">
        <title>Collection of gut derived symbiotic bacterial strains cultured from healthy donors.</title>
        <authorList>
            <person name="Lin H."/>
            <person name="Kohout C."/>
            <person name="Waligurski E."/>
            <person name="Pamer E.G."/>
        </authorList>
    </citation>
    <scope>NUCLEOTIDE SEQUENCE</scope>
    <source>
        <strain evidence="6">DFI.6.55</strain>
    </source>
</reference>
<comment type="caution">
    <text evidence="6">The sequence shown here is derived from an EMBL/GenBank/DDBJ whole genome shotgun (WGS) entry which is preliminary data.</text>
</comment>
<feature type="compositionally biased region" description="Basic and acidic residues" evidence="4">
    <location>
        <begin position="462"/>
        <end position="484"/>
    </location>
</feature>
<keyword evidence="3 6" id="KW-0378">Hydrolase</keyword>
<dbReference type="AlphaFoldDB" id="A0AAW5BQ45"/>
<dbReference type="EMBL" id="JAKNGE010000002">
    <property type="protein sequence ID" value="MCG4744175.1"/>
    <property type="molecule type" value="Genomic_DNA"/>
</dbReference>
<dbReference type="PANTHER" id="PTHR45953:SF1">
    <property type="entry name" value="IDURONATE 2-SULFATASE"/>
    <property type="match status" value="1"/>
</dbReference>
<sequence>MPKQVVLIMTDTTRKDMVGCYGNKAMKTPNMDRLALEGLRFEHAYTCQPVCGPARSAIFTGMFPHTNGMVTNSVALGANVKTVGQRLNDYKVPCGYVGKWHLDGGDYFGLGTCPEGWDTRYWYDMRCYLEELSEQDRVKSRNPQTSYGDDFDENFTYAHRCSNRAIEYLNERSGQSFFLTVSYDEPHGPSLCPKPYNTMYTGYQFPHNPSFQDDLSKKPRMQQLWSGNLLHADEATVNHASDGLALFLGCNSFVDYEIGRVLDAIDQKAPDALVIFTSDHGDMLGSHRLFSKNAAVYEEVVGIPLLIRDGRNQSHAGCIVDAPASHIDLAPTILDYFGLPIPPCMEGKSMLPQIREPQKRINDEVFTEFTRYEVDHDGFGGLQMMRGIVTDRYKLALYLLDTDELYDTVEDPHEIHNLIGEEQYVKIRNELHDHLLEHMNQTRDPYRGYQWSERSWRQEKKASWENDACTRQRQTDKYEPRQLDYDTGLPMESSTRKKKL</sequence>
<evidence type="ECO:0000256" key="2">
    <source>
        <dbReference type="ARBA" id="ARBA00022723"/>
    </source>
</evidence>
<dbReference type="GO" id="GO:0008484">
    <property type="term" value="F:sulfuric ester hydrolase activity"/>
    <property type="evidence" value="ECO:0007669"/>
    <property type="project" value="TreeGrafter"/>
</dbReference>
<proteinExistence type="inferred from homology"/>
<dbReference type="Proteomes" id="UP001299608">
    <property type="component" value="Unassembled WGS sequence"/>
</dbReference>
<accession>A0AAW5BQ45</accession>
<feature type="domain" description="Sulfatase N-terminal" evidence="5">
    <location>
        <begin position="4"/>
        <end position="338"/>
    </location>
</feature>
<dbReference type="SUPFAM" id="SSF53649">
    <property type="entry name" value="Alkaline phosphatase-like"/>
    <property type="match status" value="1"/>
</dbReference>
<dbReference type="Gene3D" id="3.40.720.10">
    <property type="entry name" value="Alkaline Phosphatase, subunit A"/>
    <property type="match status" value="1"/>
</dbReference>
<dbReference type="InterPro" id="IPR017850">
    <property type="entry name" value="Alkaline_phosphatase_core_sf"/>
</dbReference>
<keyword evidence="2" id="KW-0479">Metal-binding</keyword>
<dbReference type="GO" id="GO:0005737">
    <property type="term" value="C:cytoplasm"/>
    <property type="evidence" value="ECO:0007669"/>
    <property type="project" value="TreeGrafter"/>
</dbReference>
<comment type="similarity">
    <text evidence="1">Belongs to the sulfatase family.</text>
</comment>
<evidence type="ECO:0000256" key="3">
    <source>
        <dbReference type="ARBA" id="ARBA00022801"/>
    </source>
</evidence>
<organism evidence="6 7">
    <name type="scientific">Enterocloster aldenensis</name>
    <dbReference type="NCBI Taxonomy" id="358742"/>
    <lineage>
        <taxon>Bacteria</taxon>
        <taxon>Bacillati</taxon>
        <taxon>Bacillota</taxon>
        <taxon>Clostridia</taxon>
        <taxon>Lachnospirales</taxon>
        <taxon>Lachnospiraceae</taxon>
        <taxon>Enterocloster</taxon>
    </lineage>
</organism>
<evidence type="ECO:0000256" key="1">
    <source>
        <dbReference type="ARBA" id="ARBA00008779"/>
    </source>
</evidence>
<dbReference type="InterPro" id="IPR000917">
    <property type="entry name" value="Sulfatase_N"/>
</dbReference>
<dbReference type="RefSeq" id="WP_238053402.1">
    <property type="nucleotide sequence ID" value="NZ_JAKNGE010000002.1"/>
</dbReference>
<name>A0AAW5BQ45_9FIRM</name>
<evidence type="ECO:0000259" key="5">
    <source>
        <dbReference type="Pfam" id="PF00884"/>
    </source>
</evidence>
<protein>
    <submittedName>
        <fullName evidence="6">Sulfatase-like hydrolase/transferase</fullName>
    </submittedName>
</protein>